<proteinExistence type="predicted"/>
<accession>A0A8S5UQM0</accession>
<reference evidence="2" key="1">
    <citation type="journal article" date="2021" name="Proc. Natl. Acad. Sci. U.S.A.">
        <title>A Catalog of Tens of Thousands of Viruses from Human Metagenomes Reveals Hidden Associations with Chronic Diseases.</title>
        <authorList>
            <person name="Tisza M.J."/>
            <person name="Buck C.B."/>
        </authorList>
    </citation>
    <scope>NUCLEOTIDE SEQUENCE</scope>
    <source>
        <strain evidence="2">CtQyH19</strain>
    </source>
</reference>
<protein>
    <submittedName>
        <fullName evidence="2">Uncharacterized protein</fullName>
    </submittedName>
</protein>
<name>A0A8S5UQM0_9CAUD</name>
<evidence type="ECO:0000313" key="2">
    <source>
        <dbReference type="EMBL" id="DAF96792.1"/>
    </source>
</evidence>
<dbReference type="EMBL" id="BK016121">
    <property type="protein sequence ID" value="DAF96792.1"/>
    <property type="molecule type" value="Genomic_DNA"/>
</dbReference>
<organism evidence="2">
    <name type="scientific">Podoviridae sp. ctQyH19</name>
    <dbReference type="NCBI Taxonomy" id="2825249"/>
    <lineage>
        <taxon>Viruses</taxon>
        <taxon>Duplodnaviria</taxon>
        <taxon>Heunggongvirae</taxon>
        <taxon>Uroviricota</taxon>
        <taxon>Caudoviricetes</taxon>
    </lineage>
</organism>
<keyword evidence="1" id="KW-0175">Coiled coil</keyword>
<evidence type="ECO:0000256" key="1">
    <source>
        <dbReference type="SAM" id="Coils"/>
    </source>
</evidence>
<sequence>MAGCKITGEAIRSALHQFITQGKFFYSPEFKKQAQYKVFGIKKEYFDVKDVTPKNRVNTQLKLEIKTKLKYADQNGPNFHVKNVAANIAKDLQMRFNAGHYDIMVEHYQDTHILTFKFSDEVKENIEQKKQEEFNTFDEATQKSIELDNKAEPESAVNLDDELDSLKERKTEILEKIKGLEGTNVLGDVLVPSMEIFMEGSQEQLAKMDNLYNELSSINSQIDFLEHKNREFDDDVFYAPPVQTPQQANAQRPITDNFDDMVAYYKENLKQTNYLINQLKRELKRPGANKTDVAKKLARAEKYKTTLQKNIDEVSTHSAVSAFSAIDSEIDDIRQTISDGVIDTTIKDRLDFLSMLLRGVSQFTNKKYDVESLKNISADRVKNLSDKLAIAISDYTDNIDKMAMAILEDDISYQNHVVQNDNYTDEQKEEIIGNLFKTEGDINYLEQQFLGVSNSGSKESVLMETLKNLVETFKVENDAAVKKHKDAIIEAAEKVKDTDFIFEKDENGARTGNILNFVTPLFRSFAAGYKAIEKKVLKVTPDATSADIYKEKIDWLKDNVDIIDITKLPAIKQAFGNLYPLFFNHSDADMAQYEIEIKDKLGKLYDSEINKILDKISQFEAIRNEFGKDTPEVVKANPFQFTKNYFSPDAHYGTAYADPTTGNITNVLHDISLENLSFIPRAEKVAWNPQTKMYETVSSGYISEEFKDMMKDDDKFQYWEAISSAYNQQINPIYGGDYVSEMSFAKIEEGFMELIGQAKGIDKLLMSFGYVKDSFRDWFYEDAKNHDSNNIRRNYADSSRKEIRELSMALQTVSDNELYKMAHDLGINPSKTSSKKELATSVAREKIISGYSKDINKTTIALLNMSAMHAARQQVLPLAQSILESHKRNLDDKGKVRQKSIDKMSNYIERVIMNKPVTESGKNTLLDTKVDPVGKAAKLLNKLPGGGIFNSIIDKEFAKKYTDSEKEIMDLLKKAQETGSFKNPGKFSHGGVEIEVEMVAGNKHFYKTEENKTVEITEQEYEEEFNKLVDAKIKDMGIAMNAAGVAQGFMKIIISKSLALNPAGGAINRAEGKHTNMIMDETGNYWTPGNIAKASNFLWGINFTKFIPERFTDKQKGRLAEFKKLRLLIQSMDIIQDKKNEIDKNLGSSKITTEEMINWYAFAVDHPEFKNQSEILLAILQDTKIKDKNGVEHQFFDGNKFTAYDIKDGRLVLKDEFRTDENILNWENFSVDRNNLKNNEYFLARNKTKNAISRSQGNYEATDTIMITNHILGKLAFLFKRWLPEHFMQRFGLGKNFSVTTGKQQARGRYWYLFDNTGASSAAILGTIGFAWGLAPSVALGAGFLGGLVAIKALSRIYNKQSTQQEANNVLSFIDFTRSVVLSTLNYPLDLFSVNPKYRLNSQVNAERINITEEEARNLSAVAKEFAIILNVLAMKALATALLWDDDDEEAKMRARYVDNQLTKLINSSTAYYNPKNLYEDATRISFLQYLNDSYNVVKAIATQNGEVTQNLLNITPIPRALTKETGMFEDKRDYTPGEFTDDLGRDWATGGNHSAKKELKARRDELKEKYNAEFEEQGLEGKERDEAVKKAVREELPNKPKGMSYTEYIELLDNPDKLDNLD</sequence>
<feature type="coiled-coil region" evidence="1">
    <location>
        <begin position="123"/>
        <end position="183"/>
    </location>
</feature>